<dbReference type="Pfam" id="PF02230">
    <property type="entry name" value="Abhydrolase_2"/>
    <property type="match status" value="1"/>
</dbReference>
<evidence type="ECO:0000313" key="4">
    <source>
        <dbReference type="Proteomes" id="UP000823933"/>
    </source>
</evidence>
<feature type="domain" description="Esterase Ig-like N-terminal" evidence="2">
    <location>
        <begin position="41"/>
        <end position="136"/>
    </location>
</feature>
<feature type="domain" description="Phospholipase/carboxylesterase/thioesterase" evidence="1">
    <location>
        <begin position="198"/>
        <end position="373"/>
    </location>
</feature>
<dbReference type="Proteomes" id="UP000823933">
    <property type="component" value="Unassembled WGS sequence"/>
</dbReference>
<evidence type="ECO:0000259" key="1">
    <source>
        <dbReference type="Pfam" id="PF02230"/>
    </source>
</evidence>
<gene>
    <name evidence="3" type="ORF">H9890_06250</name>
</gene>
<dbReference type="Pfam" id="PF18435">
    <property type="entry name" value="EstA_Ig_like"/>
    <property type="match status" value="1"/>
</dbReference>
<dbReference type="EMBL" id="DXHQ01000075">
    <property type="protein sequence ID" value="HIW08985.1"/>
    <property type="molecule type" value="Genomic_DNA"/>
</dbReference>
<reference evidence="3" key="2">
    <citation type="submission" date="2021-04" db="EMBL/GenBank/DDBJ databases">
        <authorList>
            <person name="Gilroy R."/>
        </authorList>
    </citation>
    <scope>NUCLEOTIDE SEQUENCE</scope>
    <source>
        <strain evidence="3">ChiHcolR34-3080</strain>
    </source>
</reference>
<proteinExistence type="predicted"/>
<name>A0A9D1QB83_9FIRM</name>
<dbReference type="InterPro" id="IPR029058">
    <property type="entry name" value="AB_hydrolase_fold"/>
</dbReference>
<dbReference type="Gene3D" id="2.60.40.2180">
    <property type="match status" value="1"/>
</dbReference>
<organism evidence="3 4">
    <name type="scientific">Candidatus Faecalibacterium intestinigallinarum</name>
    <dbReference type="NCBI Taxonomy" id="2838581"/>
    <lineage>
        <taxon>Bacteria</taxon>
        <taxon>Bacillati</taxon>
        <taxon>Bacillota</taxon>
        <taxon>Clostridia</taxon>
        <taxon>Eubacteriales</taxon>
        <taxon>Oscillospiraceae</taxon>
        <taxon>Faecalibacterium</taxon>
    </lineage>
</organism>
<dbReference type="InterPro" id="IPR003140">
    <property type="entry name" value="PLipase/COase/thioEstase"/>
</dbReference>
<reference evidence="3" key="1">
    <citation type="journal article" date="2021" name="PeerJ">
        <title>Extensive microbial diversity within the chicken gut microbiome revealed by metagenomics and culture.</title>
        <authorList>
            <person name="Gilroy R."/>
            <person name="Ravi A."/>
            <person name="Getino M."/>
            <person name="Pursley I."/>
            <person name="Horton D.L."/>
            <person name="Alikhan N.F."/>
            <person name="Baker D."/>
            <person name="Gharbi K."/>
            <person name="Hall N."/>
            <person name="Watson M."/>
            <person name="Adriaenssens E.M."/>
            <person name="Foster-Nyarko E."/>
            <person name="Jarju S."/>
            <person name="Secka A."/>
            <person name="Antonio M."/>
            <person name="Oren A."/>
            <person name="Chaudhuri R.R."/>
            <person name="La Ragione R."/>
            <person name="Hildebrand F."/>
            <person name="Pallen M.J."/>
        </authorList>
    </citation>
    <scope>NUCLEOTIDE SEQUENCE</scope>
    <source>
        <strain evidence="3">ChiHcolR34-3080</strain>
    </source>
</reference>
<dbReference type="Gene3D" id="3.40.50.1820">
    <property type="entry name" value="alpha/beta hydrolase"/>
    <property type="match status" value="1"/>
</dbReference>
<comment type="caution">
    <text evidence="3">The sequence shown here is derived from an EMBL/GenBank/DDBJ whole genome shotgun (WGS) entry which is preliminary data.</text>
</comment>
<accession>A0A9D1QB83</accession>
<evidence type="ECO:0000313" key="3">
    <source>
        <dbReference type="EMBL" id="HIW08985.1"/>
    </source>
</evidence>
<dbReference type="AlphaFoldDB" id="A0A9D1QB83"/>
<protein>
    <submittedName>
        <fullName evidence="3">Uncharacterized protein</fullName>
    </submittedName>
</protein>
<evidence type="ECO:0000259" key="2">
    <source>
        <dbReference type="Pfam" id="PF18435"/>
    </source>
</evidence>
<sequence length="445" mass="48626">MVEKIVSGLLAAVMSVMPNFIAKNYVGSPEIEGSYAIHAGSYDWGASVEKMVLSLNAPIDEVSAGDFKVQTEKDNNVFMVGKVHQVEELKVLDAYLCDKDGNRTDKPSPYVALEIEVGPDKASPYLVSEKAMMNIYARPYTCNITLTEEADWTSKGIEVTSFAIDPAAAAMTTDADVFALDAYTTSSGVTYDYAAYTPDQKSDTLVVWLHGLCEGKTLLKEGEETDPYITCMSAEVTALAGEEFQSIIGGANILVPQCPSYWMDADGKSSNTDGVVINADGTSYYTESLHEMIDAYKTQCGAENVLIAGCSNGGYMGMVLATTYADEYDGYVLICEAMPDQYLTDAQLTNIKDLPLYFVYAEDDPVVDPSLHEEPTIARLRAMGASNLHVSVTDHVVDLSGQYKNADGTAHQYFGHNSWIYFFNNETSCTDCGADAWHWMAEQIR</sequence>
<dbReference type="SUPFAM" id="SSF53474">
    <property type="entry name" value="alpha/beta-Hydrolases"/>
    <property type="match status" value="1"/>
</dbReference>
<dbReference type="InterPro" id="IPR041172">
    <property type="entry name" value="EstA_Ig-like_N"/>
</dbReference>
<dbReference type="GO" id="GO:0016787">
    <property type="term" value="F:hydrolase activity"/>
    <property type="evidence" value="ECO:0007669"/>
    <property type="project" value="InterPro"/>
</dbReference>